<dbReference type="Proteomes" id="UP000003465">
    <property type="component" value="Unassembled WGS sequence"/>
</dbReference>
<evidence type="ECO:0000313" key="2">
    <source>
        <dbReference type="Proteomes" id="UP000003465"/>
    </source>
</evidence>
<organism evidence="1 2">
    <name type="scientific">Pseudomonas amygdali pv. mori str. 301020</name>
    <dbReference type="NCBI Taxonomy" id="629261"/>
    <lineage>
        <taxon>Bacteria</taxon>
        <taxon>Pseudomonadati</taxon>
        <taxon>Pseudomonadota</taxon>
        <taxon>Gammaproteobacteria</taxon>
        <taxon>Pseudomonadales</taxon>
        <taxon>Pseudomonadaceae</taxon>
        <taxon>Pseudomonas</taxon>
        <taxon>Pseudomonas amygdali</taxon>
    </lineage>
</organism>
<sequence length="36" mass="4033">MNCYGLLLMKQKIKTLTAGLPCNVMLMLSIARYSVN</sequence>
<accession>A0A656G4L6</accession>
<gene>
    <name evidence="1" type="ORF">PSYMO_05343</name>
</gene>
<proteinExistence type="predicted"/>
<dbReference type="AlphaFoldDB" id="A0A656G4L6"/>
<protein>
    <submittedName>
        <fullName evidence="1">Uncharacterized protein</fullName>
    </submittedName>
</protein>
<evidence type="ECO:0000313" key="1">
    <source>
        <dbReference type="EMBL" id="EGH20946.1"/>
    </source>
</evidence>
<comment type="caution">
    <text evidence="1">The sequence shown here is derived from an EMBL/GenBank/DDBJ whole genome shotgun (WGS) entry which is preliminary data.</text>
</comment>
<reference evidence="1 2" key="1">
    <citation type="journal article" date="2011" name="PLoS Pathog.">
        <title>Dynamic evolution of pathogenicity revealed by sequencing and comparative genomics of 19 Pseudomonas syringae isolates.</title>
        <authorList>
            <person name="Baltrus D.A."/>
            <person name="Nishimura M.T."/>
            <person name="Romanchuk A."/>
            <person name="Chang J.H."/>
            <person name="Mukhtar M.S."/>
            <person name="Cherkis K."/>
            <person name="Roach J."/>
            <person name="Grant S.R."/>
            <person name="Jones C.D."/>
            <person name="Dangl J.L."/>
        </authorList>
    </citation>
    <scope>NUCLEOTIDE SEQUENCE [LARGE SCALE GENOMIC DNA]</scope>
    <source>
        <strain evidence="1 2">301020</strain>
    </source>
</reference>
<dbReference type="EMBL" id="AEAG01000216">
    <property type="protein sequence ID" value="EGH20946.1"/>
    <property type="molecule type" value="Genomic_DNA"/>
</dbReference>
<name>A0A656G4L6_PSEA0</name>